<feature type="transmembrane region" description="Helical" evidence="1">
    <location>
        <begin position="73"/>
        <end position="92"/>
    </location>
</feature>
<dbReference type="PATRIC" id="fig|1177154.3.peg.694"/>
<protein>
    <recommendedName>
        <fullName evidence="4">Integral membrane protein</fullName>
    </recommendedName>
</protein>
<keyword evidence="1" id="KW-0812">Transmembrane</keyword>
<comment type="caution">
    <text evidence="2">The sequence shown here is derived from an EMBL/GenBank/DDBJ whole genome shotgun (WGS) entry which is preliminary data.</text>
</comment>
<keyword evidence="1" id="KW-1133">Transmembrane helix</keyword>
<feature type="transmembrane region" description="Helical" evidence="1">
    <location>
        <begin position="98"/>
        <end position="117"/>
    </location>
</feature>
<dbReference type="RefSeq" id="WP_035230429.1">
    <property type="nucleotide sequence ID" value="NZ_ARXV01000002.1"/>
</dbReference>
<gene>
    <name evidence="2" type="ORF">Y5S_00690</name>
</gene>
<organism evidence="2 3">
    <name type="scientific">Alcanivorax nanhaiticus</name>
    <dbReference type="NCBI Taxonomy" id="1177154"/>
    <lineage>
        <taxon>Bacteria</taxon>
        <taxon>Pseudomonadati</taxon>
        <taxon>Pseudomonadota</taxon>
        <taxon>Gammaproteobacteria</taxon>
        <taxon>Oceanospirillales</taxon>
        <taxon>Alcanivoracaceae</taxon>
        <taxon>Alcanivorax</taxon>
    </lineage>
</organism>
<feature type="transmembrane region" description="Helical" evidence="1">
    <location>
        <begin position="12"/>
        <end position="35"/>
    </location>
</feature>
<dbReference type="EMBL" id="ARXV01000002">
    <property type="protein sequence ID" value="KGD66218.1"/>
    <property type="molecule type" value="Genomic_DNA"/>
</dbReference>
<keyword evidence="3" id="KW-1185">Reference proteome</keyword>
<sequence length="128" mass="13905">MPWISLKNALLFNAICSTVLGAVLLLAPSAVMRLMGEFNPLILMALGGALLLFAADVAFVATRRPISPRLARLITLADAAWIIATPVVMVVAAPWLGFWGYVLLLDMALLVACCAYWQYRGLQKMTLV</sequence>
<dbReference type="AlphaFoldDB" id="A0A095TV08"/>
<evidence type="ECO:0000313" key="3">
    <source>
        <dbReference type="Proteomes" id="UP000029444"/>
    </source>
</evidence>
<feature type="transmembrane region" description="Helical" evidence="1">
    <location>
        <begin position="41"/>
        <end position="61"/>
    </location>
</feature>
<evidence type="ECO:0000256" key="1">
    <source>
        <dbReference type="SAM" id="Phobius"/>
    </source>
</evidence>
<dbReference type="Proteomes" id="UP000029444">
    <property type="component" value="Unassembled WGS sequence"/>
</dbReference>
<accession>A0A095TV08</accession>
<evidence type="ECO:0008006" key="4">
    <source>
        <dbReference type="Google" id="ProtNLM"/>
    </source>
</evidence>
<dbReference type="STRING" id="1177154.Y5S_00690"/>
<evidence type="ECO:0000313" key="2">
    <source>
        <dbReference type="EMBL" id="KGD66218.1"/>
    </source>
</evidence>
<dbReference type="OrthoDB" id="6077979at2"/>
<name>A0A095TV08_9GAMM</name>
<keyword evidence="1" id="KW-0472">Membrane</keyword>
<proteinExistence type="predicted"/>
<reference evidence="2 3" key="1">
    <citation type="submission" date="2012-09" db="EMBL/GenBank/DDBJ databases">
        <title>Genome Sequence of alkane-degrading Bacterium Alcanivorax sp. 19-m-6.</title>
        <authorList>
            <person name="Lai Q."/>
            <person name="Shao Z."/>
        </authorList>
    </citation>
    <scope>NUCLEOTIDE SEQUENCE [LARGE SCALE GENOMIC DNA]</scope>
    <source>
        <strain evidence="2 3">19-m-6</strain>
    </source>
</reference>